<reference evidence="1" key="2">
    <citation type="journal article" date="2015" name="Data Brief">
        <title>Shoot transcriptome of the giant reed, Arundo donax.</title>
        <authorList>
            <person name="Barrero R.A."/>
            <person name="Guerrero F.D."/>
            <person name="Moolhuijzen P."/>
            <person name="Goolsby J.A."/>
            <person name="Tidwell J."/>
            <person name="Bellgard S.E."/>
            <person name="Bellgard M.I."/>
        </authorList>
    </citation>
    <scope>NUCLEOTIDE SEQUENCE</scope>
    <source>
        <tissue evidence="1">Shoot tissue taken approximately 20 cm above the soil surface</tissue>
    </source>
</reference>
<dbReference type="EMBL" id="GBRH01189454">
    <property type="protein sequence ID" value="JAE08442.1"/>
    <property type="molecule type" value="Transcribed_RNA"/>
</dbReference>
<sequence length="30" mass="3315">MSHCYCQLLASVVYYLGISDCPNNCISCTI</sequence>
<organism evidence="1">
    <name type="scientific">Arundo donax</name>
    <name type="common">Giant reed</name>
    <name type="synonym">Donax arundinaceus</name>
    <dbReference type="NCBI Taxonomy" id="35708"/>
    <lineage>
        <taxon>Eukaryota</taxon>
        <taxon>Viridiplantae</taxon>
        <taxon>Streptophyta</taxon>
        <taxon>Embryophyta</taxon>
        <taxon>Tracheophyta</taxon>
        <taxon>Spermatophyta</taxon>
        <taxon>Magnoliopsida</taxon>
        <taxon>Liliopsida</taxon>
        <taxon>Poales</taxon>
        <taxon>Poaceae</taxon>
        <taxon>PACMAD clade</taxon>
        <taxon>Arundinoideae</taxon>
        <taxon>Arundineae</taxon>
        <taxon>Arundo</taxon>
    </lineage>
</organism>
<proteinExistence type="predicted"/>
<protein>
    <submittedName>
        <fullName evidence="1">Uncharacterized protein</fullName>
    </submittedName>
</protein>
<name>A0A0A9F7W7_ARUDO</name>
<evidence type="ECO:0000313" key="1">
    <source>
        <dbReference type="EMBL" id="JAE08442.1"/>
    </source>
</evidence>
<accession>A0A0A9F7W7</accession>
<reference evidence="1" key="1">
    <citation type="submission" date="2014-09" db="EMBL/GenBank/DDBJ databases">
        <authorList>
            <person name="Magalhaes I.L.F."/>
            <person name="Oliveira U."/>
            <person name="Santos F.R."/>
            <person name="Vidigal T.H.D.A."/>
            <person name="Brescovit A.D."/>
            <person name="Santos A.J."/>
        </authorList>
    </citation>
    <scope>NUCLEOTIDE SEQUENCE</scope>
    <source>
        <tissue evidence="1">Shoot tissue taken approximately 20 cm above the soil surface</tissue>
    </source>
</reference>
<dbReference type="AlphaFoldDB" id="A0A0A9F7W7"/>